<keyword evidence="2" id="KW-1185">Reference proteome</keyword>
<sequence>MQVRRQGGRERRRPEISRRRTFRWVAGHLERIEEKDERRDRWIFKEATSRWGQVQITDPCHESAQDWSFGKACIKTDILSVIQETVDVVFDMNLYKVRVIESGENIFFPCVSYPDDQSRIVNSDREDEEEEDDHFLSSDGQSSGNFSDGEDEASFGDQNGGNFEENNGNNMGQVPITENRNENPSPLKKDEGPFLVDPNQNQTEAQEDGKDIEKVFEILSKADNTKRSVIWTKKEKEGYEKLQEEKGNLGESELEEFGEEMGFRAQNDKKKVKRPEIYSKEGLREARLDNFLKTSVEG</sequence>
<dbReference type="EMBL" id="CM042017">
    <property type="protein sequence ID" value="KAI3689656.1"/>
    <property type="molecule type" value="Genomic_DNA"/>
</dbReference>
<proteinExistence type="predicted"/>
<name>A0ACB8YWP7_CICIN</name>
<evidence type="ECO:0000313" key="2">
    <source>
        <dbReference type="Proteomes" id="UP001055811"/>
    </source>
</evidence>
<evidence type="ECO:0000313" key="1">
    <source>
        <dbReference type="EMBL" id="KAI3689656.1"/>
    </source>
</evidence>
<gene>
    <name evidence="1" type="ORF">L2E82_47620</name>
</gene>
<comment type="caution">
    <text evidence="1">The sequence shown here is derived from an EMBL/GenBank/DDBJ whole genome shotgun (WGS) entry which is preliminary data.</text>
</comment>
<protein>
    <submittedName>
        <fullName evidence="1">Uncharacterized protein</fullName>
    </submittedName>
</protein>
<accession>A0ACB8YWP7</accession>
<organism evidence="1 2">
    <name type="scientific">Cichorium intybus</name>
    <name type="common">Chicory</name>
    <dbReference type="NCBI Taxonomy" id="13427"/>
    <lineage>
        <taxon>Eukaryota</taxon>
        <taxon>Viridiplantae</taxon>
        <taxon>Streptophyta</taxon>
        <taxon>Embryophyta</taxon>
        <taxon>Tracheophyta</taxon>
        <taxon>Spermatophyta</taxon>
        <taxon>Magnoliopsida</taxon>
        <taxon>eudicotyledons</taxon>
        <taxon>Gunneridae</taxon>
        <taxon>Pentapetalae</taxon>
        <taxon>asterids</taxon>
        <taxon>campanulids</taxon>
        <taxon>Asterales</taxon>
        <taxon>Asteraceae</taxon>
        <taxon>Cichorioideae</taxon>
        <taxon>Cichorieae</taxon>
        <taxon>Cichoriinae</taxon>
        <taxon>Cichorium</taxon>
    </lineage>
</organism>
<dbReference type="Proteomes" id="UP001055811">
    <property type="component" value="Linkage Group LG09"/>
</dbReference>
<reference evidence="1 2" key="2">
    <citation type="journal article" date="2022" name="Mol. Ecol. Resour.">
        <title>The genomes of chicory, endive, great burdock and yacon provide insights into Asteraceae paleo-polyploidization history and plant inulin production.</title>
        <authorList>
            <person name="Fan W."/>
            <person name="Wang S."/>
            <person name="Wang H."/>
            <person name="Wang A."/>
            <person name="Jiang F."/>
            <person name="Liu H."/>
            <person name="Zhao H."/>
            <person name="Xu D."/>
            <person name="Zhang Y."/>
        </authorList>
    </citation>
    <scope>NUCLEOTIDE SEQUENCE [LARGE SCALE GENOMIC DNA]</scope>
    <source>
        <strain evidence="2">cv. Punajuju</strain>
        <tissue evidence="1">Leaves</tissue>
    </source>
</reference>
<reference evidence="2" key="1">
    <citation type="journal article" date="2022" name="Mol. Ecol. Resour.">
        <title>The genomes of chicory, endive, great burdock and yacon provide insights into Asteraceae palaeo-polyploidization history and plant inulin production.</title>
        <authorList>
            <person name="Fan W."/>
            <person name="Wang S."/>
            <person name="Wang H."/>
            <person name="Wang A."/>
            <person name="Jiang F."/>
            <person name="Liu H."/>
            <person name="Zhao H."/>
            <person name="Xu D."/>
            <person name="Zhang Y."/>
        </authorList>
    </citation>
    <scope>NUCLEOTIDE SEQUENCE [LARGE SCALE GENOMIC DNA]</scope>
    <source>
        <strain evidence="2">cv. Punajuju</strain>
    </source>
</reference>